<feature type="compositionally biased region" description="Low complexity" evidence="1">
    <location>
        <begin position="58"/>
        <end position="73"/>
    </location>
</feature>
<protein>
    <submittedName>
        <fullName evidence="2">Uncharacterized protein</fullName>
    </submittedName>
</protein>
<comment type="caution">
    <text evidence="2">The sequence shown here is derived from an EMBL/GenBank/DDBJ whole genome shotgun (WGS) entry which is preliminary data.</text>
</comment>
<dbReference type="EMBL" id="JACCJB010000025">
    <property type="protein sequence ID" value="KAF6217757.1"/>
    <property type="molecule type" value="Genomic_DNA"/>
</dbReference>
<sequence length="209" mass="22776">MPNPFEPTKSSPLAATPLEPHPEFLPPSSFNSNEWPTWSSIEPSMQALIANDTRYHSSVNTTHTTNTPNQRSTVIEPTTPLRKRRPSKPADGQLQNDHAHLLLGESLGVGEVVEALRGKVEVERVVAMLMEWRRVWQSVGKGKGEGVQGGDGQERGSGKGNEAAGVTQLKDAQNYVLDAPIWIKLNTIIESVSKKGLLKIPLQQDASSA</sequence>
<dbReference type="Proteomes" id="UP000593566">
    <property type="component" value="Unassembled WGS sequence"/>
</dbReference>
<reference evidence="2 3" key="1">
    <citation type="journal article" date="2020" name="Genomics">
        <title>Complete, high-quality genomes from long-read metagenomic sequencing of two wolf lichen thalli reveals enigmatic genome architecture.</title>
        <authorList>
            <person name="McKenzie S.K."/>
            <person name="Walston R.F."/>
            <person name="Allen J.L."/>
        </authorList>
    </citation>
    <scope>NUCLEOTIDE SEQUENCE [LARGE SCALE GENOMIC DNA]</scope>
    <source>
        <strain evidence="2">WasteWater1</strain>
    </source>
</reference>
<keyword evidence="3" id="KW-1185">Reference proteome</keyword>
<name>A0A8H6C6C9_9LECA</name>
<dbReference type="RefSeq" id="XP_037147192.1">
    <property type="nucleotide sequence ID" value="XM_037297482.1"/>
</dbReference>
<organism evidence="2 3">
    <name type="scientific">Letharia lupina</name>
    <dbReference type="NCBI Taxonomy" id="560253"/>
    <lineage>
        <taxon>Eukaryota</taxon>
        <taxon>Fungi</taxon>
        <taxon>Dikarya</taxon>
        <taxon>Ascomycota</taxon>
        <taxon>Pezizomycotina</taxon>
        <taxon>Lecanoromycetes</taxon>
        <taxon>OSLEUM clade</taxon>
        <taxon>Lecanoromycetidae</taxon>
        <taxon>Lecanorales</taxon>
        <taxon>Lecanorineae</taxon>
        <taxon>Parmeliaceae</taxon>
        <taxon>Letharia</taxon>
    </lineage>
</organism>
<dbReference type="GeneID" id="59334985"/>
<proteinExistence type="predicted"/>
<evidence type="ECO:0000313" key="2">
    <source>
        <dbReference type="EMBL" id="KAF6217757.1"/>
    </source>
</evidence>
<evidence type="ECO:0000256" key="1">
    <source>
        <dbReference type="SAM" id="MobiDB-lite"/>
    </source>
</evidence>
<gene>
    <name evidence="2" type="ORF">HO133_006584</name>
</gene>
<accession>A0A8H6C6C9</accession>
<evidence type="ECO:0000313" key="3">
    <source>
        <dbReference type="Proteomes" id="UP000593566"/>
    </source>
</evidence>
<feature type="region of interest" description="Disordered" evidence="1">
    <location>
        <begin position="1"/>
        <end position="28"/>
    </location>
</feature>
<feature type="region of interest" description="Disordered" evidence="1">
    <location>
        <begin position="58"/>
        <end position="94"/>
    </location>
</feature>
<feature type="region of interest" description="Disordered" evidence="1">
    <location>
        <begin position="140"/>
        <end position="165"/>
    </location>
</feature>
<dbReference type="AlphaFoldDB" id="A0A8H6C6C9"/>